<accession>A0A1X6YUH3</accession>
<dbReference type="OrthoDB" id="9917099at2"/>
<dbReference type="Proteomes" id="UP000240624">
    <property type="component" value="Unassembled WGS sequence"/>
</dbReference>
<dbReference type="Proteomes" id="UP000193495">
    <property type="component" value="Unassembled WGS sequence"/>
</dbReference>
<dbReference type="AlphaFoldDB" id="A0A1X6YUH3"/>
<evidence type="ECO:0000313" key="2">
    <source>
        <dbReference type="EMBL" id="SLN31583.1"/>
    </source>
</evidence>
<evidence type="ECO:0008006" key="5">
    <source>
        <dbReference type="Google" id="ProtNLM"/>
    </source>
</evidence>
<dbReference type="EMBL" id="FWFY01000003">
    <property type="protein sequence ID" value="SLN31583.1"/>
    <property type="molecule type" value="Genomic_DNA"/>
</dbReference>
<protein>
    <recommendedName>
        <fullName evidence="5">Phasin protein</fullName>
    </recommendedName>
</protein>
<evidence type="ECO:0000313" key="4">
    <source>
        <dbReference type="Proteomes" id="UP000240624"/>
    </source>
</evidence>
<gene>
    <name evidence="1" type="ORF">CLV79_10271</name>
    <name evidence="2" type="ORF">LOS8367_01155</name>
</gene>
<sequence length="84" mass="9230">MDNRYFTMPLQMWQAGFKMWSTAFDMQTSMMNAFLPKAREMAEEGADLTQEAGKAALAGSDFARKAAQSVANANSASQDRAMPV</sequence>
<evidence type="ECO:0000313" key="1">
    <source>
        <dbReference type="EMBL" id="PSK87591.1"/>
    </source>
</evidence>
<dbReference type="RefSeq" id="WP_085895541.1">
    <property type="nucleotide sequence ID" value="NZ_FWFY01000003.1"/>
</dbReference>
<dbReference type="EMBL" id="PYGB01000002">
    <property type="protein sequence ID" value="PSK87591.1"/>
    <property type="molecule type" value="Genomic_DNA"/>
</dbReference>
<keyword evidence="4" id="KW-1185">Reference proteome</keyword>
<evidence type="ECO:0000313" key="3">
    <source>
        <dbReference type="Proteomes" id="UP000193495"/>
    </source>
</evidence>
<reference evidence="2 3" key="1">
    <citation type="submission" date="2017-03" db="EMBL/GenBank/DDBJ databases">
        <authorList>
            <person name="Afonso C.L."/>
            <person name="Miller P.J."/>
            <person name="Scott M.A."/>
            <person name="Spackman E."/>
            <person name="Goraichik I."/>
            <person name="Dimitrov K.M."/>
            <person name="Suarez D.L."/>
            <person name="Swayne D.E."/>
        </authorList>
    </citation>
    <scope>NUCLEOTIDE SEQUENCE [LARGE SCALE GENOMIC DNA]</scope>
    <source>
        <strain evidence="2 3">CECT 8367</strain>
    </source>
</reference>
<reference evidence="1 4" key="2">
    <citation type="submission" date="2018-03" db="EMBL/GenBank/DDBJ databases">
        <title>Genomic Encyclopedia of Archaeal and Bacterial Type Strains, Phase II (KMG-II): from individual species to whole genera.</title>
        <authorList>
            <person name="Goeker M."/>
        </authorList>
    </citation>
    <scope>NUCLEOTIDE SEQUENCE [LARGE SCALE GENOMIC DNA]</scope>
    <source>
        <strain evidence="1 4">DSM 29956</strain>
    </source>
</reference>
<organism evidence="2 3">
    <name type="scientific">Limimaricola soesokkakensis</name>
    <dbReference type="NCBI Taxonomy" id="1343159"/>
    <lineage>
        <taxon>Bacteria</taxon>
        <taxon>Pseudomonadati</taxon>
        <taxon>Pseudomonadota</taxon>
        <taxon>Alphaproteobacteria</taxon>
        <taxon>Rhodobacterales</taxon>
        <taxon>Paracoccaceae</taxon>
        <taxon>Limimaricola</taxon>
    </lineage>
</organism>
<name>A0A1X6YUH3_9RHOB</name>
<proteinExistence type="predicted"/>